<gene>
    <name evidence="1" type="ORF">C8R26_104151</name>
</gene>
<accession>A0A2T5I2W6</accession>
<evidence type="ECO:0000313" key="2">
    <source>
        <dbReference type="Proteomes" id="UP000244128"/>
    </source>
</evidence>
<proteinExistence type="predicted"/>
<dbReference type="EMBL" id="QAOI01000004">
    <property type="protein sequence ID" value="PTQ78167.1"/>
    <property type="molecule type" value="Genomic_DNA"/>
</dbReference>
<dbReference type="AlphaFoldDB" id="A0A2T5I2W6"/>
<dbReference type="Proteomes" id="UP000244128">
    <property type="component" value="Unassembled WGS sequence"/>
</dbReference>
<organism evidence="1 2">
    <name type="scientific">Nitrosomonas oligotropha</name>
    <dbReference type="NCBI Taxonomy" id="42354"/>
    <lineage>
        <taxon>Bacteria</taxon>
        <taxon>Pseudomonadati</taxon>
        <taxon>Pseudomonadota</taxon>
        <taxon>Betaproteobacteria</taxon>
        <taxon>Nitrosomonadales</taxon>
        <taxon>Nitrosomonadaceae</taxon>
        <taxon>Nitrosomonas</taxon>
    </lineage>
</organism>
<sequence length="213" mass="23750">MREKSEVPGLFKGKICQSELIFLRMRVLQLEKISCAIFSGLPHGNANIGHSGFIQLAIHTMHQKNLRNMDMKNLGWMYWMIGLLALTAHDAVLARGGHGHGHGHGHHGHGHRHGHFSFGINTGGFNPGFYSPGFYPYGSYTFPGPYFVPPRYRYSPSPVVSVTPPVYVQREPSRAAQPQAGYWHYCRSPEGYYPTVKNCPDGWIPVAPQSPAP</sequence>
<comment type="caution">
    <text evidence="1">The sequence shown here is derived from an EMBL/GenBank/DDBJ whole genome shotgun (WGS) entry which is preliminary data.</text>
</comment>
<reference evidence="1 2" key="1">
    <citation type="submission" date="2018-04" db="EMBL/GenBank/DDBJ databases">
        <title>Active sludge and wastewater microbial communities from Klosterneuburg, Austria.</title>
        <authorList>
            <person name="Wagner M."/>
        </authorList>
    </citation>
    <scope>NUCLEOTIDE SEQUENCE [LARGE SCALE GENOMIC DNA]</scope>
    <source>
        <strain evidence="1 2">Nm49</strain>
    </source>
</reference>
<protein>
    <recommendedName>
        <fullName evidence="3">Proline-rich region</fullName>
    </recommendedName>
</protein>
<evidence type="ECO:0000313" key="1">
    <source>
        <dbReference type="EMBL" id="PTQ78167.1"/>
    </source>
</evidence>
<evidence type="ECO:0008006" key="3">
    <source>
        <dbReference type="Google" id="ProtNLM"/>
    </source>
</evidence>
<name>A0A2T5I2W6_9PROT</name>